<accession>A0A5B1BQQ9</accession>
<dbReference type="EMBL" id="VTZN01000074">
    <property type="protein sequence ID" value="KAA1249770.1"/>
    <property type="molecule type" value="Genomic_DNA"/>
</dbReference>
<evidence type="ECO:0000256" key="1">
    <source>
        <dbReference type="SAM" id="MobiDB-lite"/>
    </source>
</evidence>
<keyword evidence="2" id="KW-1133">Transmembrane helix</keyword>
<gene>
    <name evidence="3" type="ORF">F0Q45_13385</name>
</gene>
<feature type="transmembrane region" description="Helical" evidence="2">
    <location>
        <begin position="82"/>
        <end position="103"/>
    </location>
</feature>
<organism evidence="3 4">
    <name type="scientific">Mycobacterium simiae</name>
    <name type="common">Mycobacterium habana</name>
    <dbReference type="NCBI Taxonomy" id="1784"/>
    <lineage>
        <taxon>Bacteria</taxon>
        <taxon>Bacillati</taxon>
        <taxon>Actinomycetota</taxon>
        <taxon>Actinomycetes</taxon>
        <taxon>Mycobacteriales</taxon>
        <taxon>Mycobacteriaceae</taxon>
        <taxon>Mycobacterium</taxon>
        <taxon>Mycobacterium simiae complex</taxon>
    </lineage>
</organism>
<protein>
    <submittedName>
        <fullName evidence="3">DUF2567 domain-containing protein</fullName>
    </submittedName>
</protein>
<dbReference type="OrthoDB" id="4761780at2"/>
<dbReference type="AlphaFoldDB" id="A0A5B1BQQ9"/>
<dbReference type="Pfam" id="PF10821">
    <property type="entry name" value="DUF2567"/>
    <property type="match status" value="1"/>
</dbReference>
<reference evidence="3 4" key="1">
    <citation type="submission" date="2019-09" db="EMBL/GenBank/DDBJ databases">
        <title>Report of infection by Mycobacterium simiae a patient suffering from pulmonary tuberculosis.</title>
        <authorList>
            <person name="Mohanty P.S."/>
            <person name="Bansal A.K."/>
            <person name="Singh H."/>
            <person name="Sharma S."/>
            <person name="Patil S.A."/>
            <person name="Upadhaya P."/>
            <person name="Singh P.K."/>
            <person name="Kumar D."/>
            <person name="Kumar S."/>
            <person name="Singh R.K."/>
            <person name="Chaudhary B."/>
        </authorList>
    </citation>
    <scope>NUCLEOTIDE SEQUENCE [LARGE SCALE GENOMIC DNA]</scope>
    <source>
        <strain evidence="3 4">JAL-560-SIM</strain>
    </source>
</reference>
<dbReference type="Proteomes" id="UP000324701">
    <property type="component" value="Unassembled WGS sequence"/>
</dbReference>
<keyword evidence="4" id="KW-1185">Reference proteome</keyword>
<feature type="region of interest" description="Disordered" evidence="1">
    <location>
        <begin position="171"/>
        <end position="200"/>
    </location>
</feature>
<comment type="caution">
    <text evidence="3">The sequence shown here is derived from an EMBL/GenBank/DDBJ whole genome shotgun (WGS) entry which is preliminary data.</text>
</comment>
<proteinExistence type="predicted"/>
<keyword evidence="2" id="KW-0812">Transmembrane</keyword>
<evidence type="ECO:0000256" key="2">
    <source>
        <dbReference type="SAM" id="Phobius"/>
    </source>
</evidence>
<feature type="compositionally biased region" description="Polar residues" evidence="1">
    <location>
        <begin position="181"/>
        <end position="192"/>
    </location>
</feature>
<feature type="transmembrane region" description="Helical" evidence="2">
    <location>
        <begin position="139"/>
        <end position="160"/>
    </location>
</feature>
<name>A0A5B1BQQ9_MYCSI</name>
<dbReference type="InterPro" id="IPR021213">
    <property type="entry name" value="DUF2567"/>
</dbReference>
<keyword evidence="2" id="KW-0472">Membrane</keyword>
<sequence length="200" mass="20388">MALGVSVLGAAVGVLWAWVAPAIHAVVAITRAGERVHDYLGAESQNFFVAPFLMLGLLGVVAVVASVLVWQWREHRGPGMVVALSVGLIGAAAAATAVGALLVRLRYGALDFDTVPLADGDHSVTYVTQPPPVFFGRQLLLVAATLLAPAATASLVYALITAGTARDDLGGYPAGEPASDAATQASRTTVTTDGGAPSCR</sequence>
<feature type="transmembrane region" description="Helical" evidence="2">
    <location>
        <begin position="49"/>
        <end position="70"/>
    </location>
</feature>
<evidence type="ECO:0000313" key="3">
    <source>
        <dbReference type="EMBL" id="KAA1249770.1"/>
    </source>
</evidence>
<evidence type="ECO:0000313" key="4">
    <source>
        <dbReference type="Proteomes" id="UP000324701"/>
    </source>
</evidence>